<feature type="transmembrane region" description="Helical" evidence="1">
    <location>
        <begin position="39"/>
        <end position="61"/>
    </location>
</feature>
<evidence type="ECO:0000256" key="1">
    <source>
        <dbReference type="SAM" id="Phobius"/>
    </source>
</evidence>
<proteinExistence type="predicted"/>
<feature type="transmembrane region" description="Helical" evidence="1">
    <location>
        <begin position="73"/>
        <end position="99"/>
    </location>
</feature>
<name>A0ABQ4NCG5_9BACL</name>
<accession>A0ABQ4NCG5</accession>
<dbReference type="EMBL" id="BOVJ01000142">
    <property type="protein sequence ID" value="GIQ65629.1"/>
    <property type="molecule type" value="Genomic_DNA"/>
</dbReference>
<protein>
    <submittedName>
        <fullName evidence="2">Uncharacterized protein</fullName>
    </submittedName>
</protein>
<dbReference type="Proteomes" id="UP000680304">
    <property type="component" value="Unassembled WGS sequence"/>
</dbReference>
<keyword evidence="1" id="KW-0472">Membrane</keyword>
<evidence type="ECO:0000313" key="3">
    <source>
        <dbReference type="Proteomes" id="UP000680304"/>
    </source>
</evidence>
<gene>
    <name evidence="2" type="ORF">PACILC2_41970</name>
</gene>
<feature type="transmembrane region" description="Helical" evidence="1">
    <location>
        <begin position="105"/>
        <end position="126"/>
    </location>
</feature>
<evidence type="ECO:0000313" key="2">
    <source>
        <dbReference type="EMBL" id="GIQ65629.1"/>
    </source>
</evidence>
<keyword evidence="1" id="KW-1133">Transmembrane helix</keyword>
<keyword evidence="1" id="KW-0812">Transmembrane</keyword>
<comment type="caution">
    <text evidence="2">The sequence shown here is derived from an EMBL/GenBank/DDBJ whole genome shotgun (WGS) entry which is preliminary data.</text>
</comment>
<organism evidence="2 3">
    <name type="scientific">Paenibacillus cisolokensis</name>
    <dbReference type="NCBI Taxonomy" id="1658519"/>
    <lineage>
        <taxon>Bacteria</taxon>
        <taxon>Bacillati</taxon>
        <taxon>Bacillota</taxon>
        <taxon>Bacilli</taxon>
        <taxon>Bacillales</taxon>
        <taxon>Paenibacillaceae</taxon>
        <taxon>Paenibacillus</taxon>
    </lineage>
</organism>
<dbReference type="RefSeq" id="WP_213530119.1">
    <property type="nucleotide sequence ID" value="NZ_BOVJ01000142.1"/>
</dbReference>
<keyword evidence="3" id="KW-1185">Reference proteome</keyword>
<feature type="transmembrane region" description="Helical" evidence="1">
    <location>
        <begin position="12"/>
        <end position="33"/>
    </location>
</feature>
<sequence>MADNRTYARIAAFIYALAIAATIAVVFLALPFAGPGYAWISLAALLIAESTVFGVVMYFISNRRTFLNQVPGYVAYGMTAAAYFAVTIAAVAICSVLSLSLLTYGIIHLLIIIGAAIMLGIVAFFVKYMERQDETIAAQAQFVKQLLLALMTARQHIEGWNDERRHSLQTALLRLEDKARYSDPVSHPDLQAAENLLLVQARELQERLRSLSRSSGETVDPGTIEEIGELIRRLEQQLEQRNQQLVQLK</sequence>
<reference evidence="2 3" key="1">
    <citation type="submission" date="2021-04" db="EMBL/GenBank/DDBJ databases">
        <title>Draft genome sequence of Paenibacillus cisolokensis, LC2-13A.</title>
        <authorList>
            <person name="Uke A."/>
            <person name="Chhe C."/>
            <person name="Baramee S."/>
            <person name="Kosugi A."/>
        </authorList>
    </citation>
    <scope>NUCLEOTIDE SEQUENCE [LARGE SCALE GENOMIC DNA]</scope>
    <source>
        <strain evidence="2 3">LC2-13A</strain>
    </source>
</reference>